<sequence>MVPAVTSAAALTALVVAVQLQVRAVEEPYLAQVHGERYRAWAARTGRFVPGVGRMPARRLRSTTSR</sequence>
<name>A0A512DC45_9CELL</name>
<dbReference type="EMBL" id="BJYY01000013">
    <property type="protein sequence ID" value="GEO33987.1"/>
    <property type="molecule type" value="Genomic_DNA"/>
</dbReference>
<evidence type="ECO:0000313" key="2">
    <source>
        <dbReference type="Proteomes" id="UP000321181"/>
    </source>
</evidence>
<dbReference type="Proteomes" id="UP000321181">
    <property type="component" value="Unassembled WGS sequence"/>
</dbReference>
<keyword evidence="2" id="KW-1185">Reference proteome</keyword>
<comment type="caution">
    <text evidence="1">The sequence shown here is derived from an EMBL/GenBank/DDBJ whole genome shotgun (WGS) entry which is preliminary data.</text>
</comment>
<proteinExistence type="predicted"/>
<protein>
    <submittedName>
        <fullName evidence="1">Uncharacterized protein</fullName>
    </submittedName>
</protein>
<reference evidence="1 2" key="1">
    <citation type="submission" date="2019-07" db="EMBL/GenBank/DDBJ databases">
        <title>Whole genome shotgun sequence of Cellulomonas aerilata NBRC 106308.</title>
        <authorList>
            <person name="Hosoyama A."/>
            <person name="Uohara A."/>
            <person name="Ohji S."/>
            <person name="Ichikawa N."/>
        </authorList>
    </citation>
    <scope>NUCLEOTIDE SEQUENCE [LARGE SCALE GENOMIC DNA]</scope>
    <source>
        <strain evidence="1 2">NBRC 106308</strain>
    </source>
</reference>
<evidence type="ECO:0000313" key="1">
    <source>
        <dbReference type="EMBL" id="GEO33987.1"/>
    </source>
</evidence>
<dbReference type="RefSeq" id="WP_186816479.1">
    <property type="nucleotide sequence ID" value="NZ_BAAARM010000003.1"/>
</dbReference>
<accession>A0A512DC45</accession>
<dbReference type="AlphaFoldDB" id="A0A512DC45"/>
<dbReference type="Gene3D" id="1.20.120.1630">
    <property type="match status" value="1"/>
</dbReference>
<organism evidence="1 2">
    <name type="scientific">Cellulomonas aerilata</name>
    <dbReference type="NCBI Taxonomy" id="515326"/>
    <lineage>
        <taxon>Bacteria</taxon>
        <taxon>Bacillati</taxon>
        <taxon>Actinomycetota</taxon>
        <taxon>Actinomycetes</taxon>
        <taxon>Micrococcales</taxon>
        <taxon>Cellulomonadaceae</taxon>
        <taxon>Cellulomonas</taxon>
    </lineage>
</organism>
<gene>
    <name evidence="1" type="ORF">CAE01nite_17120</name>
</gene>